<sequence>MFKKTSFFFMGLVIACLGVGLIIKSGVGAGPWDAFFVGIVNKLGLTVGIWVMLIQAFYLVFNSILAKKRIQFESVITVFLWGIIIDFQMGVTLKNVQLDEAVWTMQWGAFLAGIVLTGIGIGIYLTSKFPTMPYDGTMLIISERFHITLNVSRTILEGIGLAFAWIVGGPIGLGTVIIMLMIGPLIQICTRYSTLIYEKI</sequence>
<keyword evidence="1" id="KW-1133">Transmembrane helix</keyword>
<comment type="caution">
    <text evidence="2">The sequence shown here is derived from an EMBL/GenBank/DDBJ whole genome shotgun (WGS) entry which is preliminary data.</text>
</comment>
<name>A0ABV6KY04_9BACI</name>
<dbReference type="PANTHER" id="PTHR40078:SF1">
    <property type="entry name" value="INTEGRAL MEMBRANE PROTEIN"/>
    <property type="match status" value="1"/>
</dbReference>
<evidence type="ECO:0000256" key="1">
    <source>
        <dbReference type="SAM" id="Phobius"/>
    </source>
</evidence>
<feature type="transmembrane region" description="Helical" evidence="1">
    <location>
        <begin position="171"/>
        <end position="190"/>
    </location>
</feature>
<dbReference type="PROSITE" id="PS51257">
    <property type="entry name" value="PROKAR_LIPOPROTEIN"/>
    <property type="match status" value="1"/>
</dbReference>
<dbReference type="EMBL" id="JBHLUU010000128">
    <property type="protein sequence ID" value="MFC0478221.1"/>
    <property type="molecule type" value="Genomic_DNA"/>
</dbReference>
<feature type="transmembrane region" description="Helical" evidence="1">
    <location>
        <begin position="39"/>
        <end position="60"/>
    </location>
</feature>
<accession>A0ABV6KY04</accession>
<protein>
    <submittedName>
        <fullName evidence="2">YitT family protein</fullName>
    </submittedName>
</protein>
<organism evidence="2 3">
    <name type="scientific">Robertmurraya beringensis</name>
    <dbReference type="NCBI Taxonomy" id="641660"/>
    <lineage>
        <taxon>Bacteria</taxon>
        <taxon>Bacillati</taxon>
        <taxon>Bacillota</taxon>
        <taxon>Bacilli</taxon>
        <taxon>Bacillales</taxon>
        <taxon>Bacillaceae</taxon>
        <taxon>Robertmurraya</taxon>
    </lineage>
</organism>
<keyword evidence="1" id="KW-0812">Transmembrane</keyword>
<keyword evidence="3" id="KW-1185">Reference proteome</keyword>
<reference evidence="2 3" key="1">
    <citation type="submission" date="2024-09" db="EMBL/GenBank/DDBJ databases">
        <authorList>
            <person name="Sun Q."/>
            <person name="Mori K."/>
        </authorList>
    </citation>
    <scope>NUCLEOTIDE SEQUENCE [LARGE SCALE GENOMIC DNA]</scope>
    <source>
        <strain evidence="2 3">CGMCC 1.9126</strain>
    </source>
</reference>
<feature type="transmembrane region" description="Helical" evidence="1">
    <location>
        <begin position="105"/>
        <end position="126"/>
    </location>
</feature>
<keyword evidence="1" id="KW-0472">Membrane</keyword>
<feature type="transmembrane region" description="Helical" evidence="1">
    <location>
        <begin position="7"/>
        <end position="27"/>
    </location>
</feature>
<dbReference type="PANTHER" id="PTHR40078">
    <property type="entry name" value="INTEGRAL MEMBRANE PROTEIN-RELATED"/>
    <property type="match status" value="1"/>
</dbReference>
<evidence type="ECO:0000313" key="3">
    <source>
        <dbReference type="Proteomes" id="UP001589738"/>
    </source>
</evidence>
<dbReference type="RefSeq" id="WP_160549554.1">
    <property type="nucleotide sequence ID" value="NZ_JBHLUU010000128.1"/>
</dbReference>
<gene>
    <name evidence="2" type="ORF">ACFFHF_23825</name>
</gene>
<dbReference type="InterPro" id="IPR038750">
    <property type="entry name" value="YczE/YyaS-like"/>
</dbReference>
<evidence type="ECO:0000313" key="2">
    <source>
        <dbReference type="EMBL" id="MFC0478221.1"/>
    </source>
</evidence>
<feature type="transmembrane region" description="Helical" evidence="1">
    <location>
        <begin position="72"/>
        <end position="93"/>
    </location>
</feature>
<dbReference type="Pfam" id="PF19700">
    <property type="entry name" value="DUF6198"/>
    <property type="match status" value="1"/>
</dbReference>
<proteinExistence type="predicted"/>
<dbReference type="Proteomes" id="UP001589738">
    <property type="component" value="Unassembled WGS sequence"/>
</dbReference>